<comment type="caution">
    <text evidence="1">The sequence shown here is derived from an EMBL/GenBank/DDBJ whole genome shotgun (WGS) entry which is preliminary data.</text>
</comment>
<sequence>MAGKPVGLSGRSYIGHSNGITFWLIRFNHFDLALNINALNFRYSTHKRDHPSGSAGRVSRFGMGVIKESSQ</sequence>
<reference evidence="1 2" key="1">
    <citation type="submission" date="2020-08" db="EMBL/GenBank/DDBJ databases">
        <title>Genomic Encyclopedia of Type Strains, Phase IV (KMG-IV): sequencing the most valuable type-strain genomes for metagenomic binning, comparative biology and taxonomic classification.</title>
        <authorList>
            <person name="Goeker M."/>
        </authorList>
    </citation>
    <scope>NUCLEOTIDE SEQUENCE [LARGE SCALE GENOMIC DNA]</scope>
    <source>
        <strain evidence="1 2">DSM 27165</strain>
    </source>
</reference>
<organism evidence="1 2">
    <name type="scientific">Chitinivorax tropicus</name>
    <dbReference type="NCBI Taxonomy" id="714531"/>
    <lineage>
        <taxon>Bacteria</taxon>
        <taxon>Pseudomonadati</taxon>
        <taxon>Pseudomonadota</taxon>
        <taxon>Betaproteobacteria</taxon>
        <taxon>Chitinivorax</taxon>
    </lineage>
</organism>
<evidence type="ECO:0000313" key="2">
    <source>
        <dbReference type="Proteomes" id="UP000575898"/>
    </source>
</evidence>
<dbReference type="EMBL" id="JACHHY010000034">
    <property type="protein sequence ID" value="MBB5020419.1"/>
    <property type="molecule type" value="Genomic_DNA"/>
</dbReference>
<name>A0A840MTK3_9PROT</name>
<accession>A0A840MTK3</accession>
<keyword evidence="2" id="KW-1185">Reference proteome</keyword>
<dbReference type="Proteomes" id="UP000575898">
    <property type="component" value="Unassembled WGS sequence"/>
</dbReference>
<proteinExistence type="predicted"/>
<evidence type="ECO:0000313" key="1">
    <source>
        <dbReference type="EMBL" id="MBB5020419.1"/>
    </source>
</evidence>
<gene>
    <name evidence="1" type="ORF">HNQ59_003738</name>
</gene>
<dbReference type="AlphaFoldDB" id="A0A840MTK3"/>
<protein>
    <submittedName>
        <fullName evidence="1">Uncharacterized protein</fullName>
    </submittedName>
</protein>
<dbReference type="RefSeq" id="WP_184041814.1">
    <property type="nucleotide sequence ID" value="NZ_JACHHY010000034.1"/>
</dbReference>